<dbReference type="Pfam" id="PF04675">
    <property type="entry name" value="DNA_ligase_A_N"/>
    <property type="match status" value="1"/>
</dbReference>
<proteinExistence type="inferred from homology"/>
<dbReference type="GO" id="GO:0046872">
    <property type="term" value="F:metal ion binding"/>
    <property type="evidence" value="ECO:0007669"/>
    <property type="project" value="UniProtKB-KW"/>
</dbReference>
<keyword evidence="10" id="KW-0812">Transmembrane</keyword>
<keyword evidence="13" id="KW-1185">Reference proteome</keyword>
<evidence type="ECO:0000256" key="10">
    <source>
        <dbReference type="SAM" id="Phobius"/>
    </source>
</evidence>
<reference evidence="12 13" key="1">
    <citation type="submission" date="2019-01" db="EMBL/GenBank/DDBJ databases">
        <title>Nuclear Genome Assembly of the Microalgal Biofuel strain Nannochloropsis salina CCMP1776.</title>
        <authorList>
            <person name="Hovde B."/>
        </authorList>
    </citation>
    <scope>NUCLEOTIDE SEQUENCE [LARGE SCALE GENOMIC DNA]</scope>
    <source>
        <strain evidence="12 13">CCMP1776</strain>
    </source>
</reference>
<dbReference type="InterPro" id="IPR029710">
    <property type="entry name" value="LIG4"/>
</dbReference>
<evidence type="ECO:0000256" key="4">
    <source>
        <dbReference type="ARBA" id="ARBA00022741"/>
    </source>
</evidence>
<evidence type="ECO:0000313" key="13">
    <source>
        <dbReference type="Proteomes" id="UP000355283"/>
    </source>
</evidence>
<dbReference type="GO" id="GO:0032807">
    <property type="term" value="C:DNA ligase IV complex"/>
    <property type="evidence" value="ECO:0007669"/>
    <property type="project" value="TreeGrafter"/>
</dbReference>
<dbReference type="GO" id="GO:0003677">
    <property type="term" value="F:DNA binding"/>
    <property type="evidence" value="ECO:0007669"/>
    <property type="project" value="InterPro"/>
</dbReference>
<evidence type="ECO:0000256" key="2">
    <source>
        <dbReference type="ARBA" id="ARBA00022598"/>
    </source>
</evidence>
<dbReference type="Pfam" id="PF01068">
    <property type="entry name" value="DNA_ligase_A_M"/>
    <property type="match status" value="1"/>
</dbReference>
<keyword evidence="10" id="KW-0472">Membrane</keyword>
<dbReference type="PANTHER" id="PTHR45997">
    <property type="entry name" value="DNA LIGASE 4"/>
    <property type="match status" value="1"/>
</dbReference>
<evidence type="ECO:0000313" key="12">
    <source>
        <dbReference type="EMBL" id="TFJ81786.1"/>
    </source>
</evidence>
<feature type="domain" description="ATP-dependent DNA ligase family profile" evidence="11">
    <location>
        <begin position="387"/>
        <end position="545"/>
    </location>
</feature>
<dbReference type="SUPFAM" id="SSF56091">
    <property type="entry name" value="DNA ligase/mRNA capping enzyme, catalytic domain"/>
    <property type="match status" value="1"/>
</dbReference>
<dbReference type="GO" id="GO:0005524">
    <property type="term" value="F:ATP binding"/>
    <property type="evidence" value="ECO:0007669"/>
    <property type="project" value="UniProtKB-KW"/>
</dbReference>
<dbReference type="PROSITE" id="PS50160">
    <property type="entry name" value="DNA_LIGASE_A3"/>
    <property type="match status" value="1"/>
</dbReference>
<keyword evidence="8" id="KW-0234">DNA repair</keyword>
<protein>
    <recommendedName>
        <fullName evidence="11">ATP-dependent DNA ligase family profile domain-containing protein</fullName>
    </recommendedName>
</protein>
<dbReference type="CDD" id="cd07903">
    <property type="entry name" value="Adenylation_DNA_ligase_IV"/>
    <property type="match status" value="1"/>
</dbReference>
<name>A0A4D9CSH9_9STRA</name>
<dbReference type="InterPro" id="IPR036599">
    <property type="entry name" value="DNA_ligase_N_sf"/>
</dbReference>
<evidence type="ECO:0000256" key="3">
    <source>
        <dbReference type="ARBA" id="ARBA00022723"/>
    </source>
</evidence>
<dbReference type="Proteomes" id="UP000355283">
    <property type="component" value="Unassembled WGS sequence"/>
</dbReference>
<dbReference type="InterPro" id="IPR044125">
    <property type="entry name" value="Adenylation_DNA_ligase_IV"/>
</dbReference>
<comment type="similarity">
    <text evidence="1">Belongs to the ATP-dependent DNA ligase family.</text>
</comment>
<evidence type="ECO:0000256" key="8">
    <source>
        <dbReference type="ARBA" id="ARBA00023204"/>
    </source>
</evidence>
<evidence type="ECO:0000256" key="7">
    <source>
        <dbReference type="ARBA" id="ARBA00022842"/>
    </source>
</evidence>
<comment type="caution">
    <text evidence="12">The sequence shown here is derived from an EMBL/GenBank/DDBJ whole genome shotgun (WGS) entry which is preliminary data.</text>
</comment>
<keyword evidence="3" id="KW-0479">Metal-binding</keyword>
<dbReference type="AlphaFoldDB" id="A0A4D9CSH9"/>
<dbReference type="GO" id="GO:0006303">
    <property type="term" value="P:double-strand break repair via nonhomologous end joining"/>
    <property type="evidence" value="ECO:0007669"/>
    <property type="project" value="TreeGrafter"/>
</dbReference>
<dbReference type="GO" id="GO:0003910">
    <property type="term" value="F:DNA ligase (ATP) activity"/>
    <property type="evidence" value="ECO:0007669"/>
    <property type="project" value="InterPro"/>
</dbReference>
<dbReference type="GO" id="GO:0006297">
    <property type="term" value="P:nucleotide-excision repair, DNA gap filling"/>
    <property type="evidence" value="ECO:0007669"/>
    <property type="project" value="TreeGrafter"/>
</dbReference>
<keyword evidence="6" id="KW-0067">ATP-binding</keyword>
<dbReference type="Gene3D" id="1.10.3260.10">
    <property type="entry name" value="DNA ligase, ATP-dependent, N-terminal domain"/>
    <property type="match status" value="1"/>
</dbReference>
<evidence type="ECO:0000256" key="5">
    <source>
        <dbReference type="ARBA" id="ARBA00022763"/>
    </source>
</evidence>
<dbReference type="GO" id="GO:0006310">
    <property type="term" value="P:DNA recombination"/>
    <property type="evidence" value="ECO:0007669"/>
    <property type="project" value="InterPro"/>
</dbReference>
<keyword evidence="2" id="KW-0436">Ligase</keyword>
<dbReference type="OrthoDB" id="206663at2759"/>
<accession>A0A4D9CSH9</accession>
<feature type="transmembrane region" description="Helical" evidence="10">
    <location>
        <begin position="519"/>
        <end position="536"/>
    </location>
</feature>
<evidence type="ECO:0000256" key="6">
    <source>
        <dbReference type="ARBA" id="ARBA00022840"/>
    </source>
</evidence>
<keyword evidence="10" id="KW-1133">Transmembrane helix</keyword>
<keyword evidence="5" id="KW-0227">DNA damage</keyword>
<dbReference type="Gene3D" id="3.30.470.30">
    <property type="entry name" value="DNA ligase/mRNA capping enzyme"/>
    <property type="match status" value="1"/>
</dbReference>
<evidence type="ECO:0000256" key="9">
    <source>
        <dbReference type="ARBA" id="ARBA00023242"/>
    </source>
</evidence>
<dbReference type="InterPro" id="IPR012308">
    <property type="entry name" value="DNA_ligase_ATP-dep_N"/>
</dbReference>
<dbReference type="PANTHER" id="PTHR45997:SF1">
    <property type="entry name" value="DNA LIGASE 4"/>
    <property type="match status" value="1"/>
</dbReference>
<dbReference type="EMBL" id="SDOX01000122">
    <property type="protein sequence ID" value="TFJ81786.1"/>
    <property type="molecule type" value="Genomic_DNA"/>
</dbReference>
<evidence type="ECO:0000259" key="11">
    <source>
        <dbReference type="PROSITE" id="PS50160"/>
    </source>
</evidence>
<evidence type="ECO:0000256" key="1">
    <source>
        <dbReference type="ARBA" id="ARBA00007572"/>
    </source>
</evidence>
<keyword evidence="7" id="KW-0460">Magnesium</keyword>
<dbReference type="InterPro" id="IPR012310">
    <property type="entry name" value="DNA_ligase_ATP-dep_cent"/>
</dbReference>
<gene>
    <name evidence="12" type="ORF">NSK_007033</name>
</gene>
<organism evidence="12 13">
    <name type="scientific">Nannochloropsis salina CCMP1776</name>
    <dbReference type="NCBI Taxonomy" id="1027361"/>
    <lineage>
        <taxon>Eukaryota</taxon>
        <taxon>Sar</taxon>
        <taxon>Stramenopiles</taxon>
        <taxon>Ochrophyta</taxon>
        <taxon>Eustigmatophyceae</taxon>
        <taxon>Eustigmatales</taxon>
        <taxon>Monodopsidaceae</taxon>
        <taxon>Microchloropsis</taxon>
        <taxon>Microchloropsis salina</taxon>
    </lineage>
</organism>
<keyword evidence="4" id="KW-0547">Nucleotide-binding</keyword>
<keyword evidence="9" id="KW-0539">Nucleus</keyword>
<sequence length="562" mass="64907">MEQVKDFEPKDVSELLVKATRNPVEQEEELRFQTRERKASQLLFADLCHRLERVTHEVGKRHRRLEILFPRPLVHALKGCSPYPLFRLLLPQIDTTRKNYSIKQAGLAKLYVEILGLDPRHSRDAQKLLRYRQPPPPRALDSPPKRPCTFDWPDVLEDVLATRVTQQASRATLGELNEVLDQLTRATEHQSRQTVLNRILLWLSAKEQKWLARIILQDMKIGLREEQILGFYHAQAMSLWNATCDLRYVCSALTDSSRQIDRDALGVQLHRPFAPMLATMLHHQLYKVEPAMHGHPFAVEMKIDGERMLCHKDGGQVEWFSRSATDYTDKYGPMLTPHVIRCVEVEQCILDGEVVGWDYEQETYLSFKENRSIITDDDHSRRRTLVYIVFDIVYLDDPRASQMLQLNSSDISGTNRDLTKKVVPPGPLTFLPLSKRRNLLEVVVRPEPKKLELVRHRRIESTDAEDRVERLMDAFESALKDMEEGLMVKDLTGSYILGEKARALQLWIKMKPEFSDQTTNLDVIVLVLIVLINLGAKMSVLKTLLQYPGAVRTIIAASRKMR</sequence>